<dbReference type="PATRIC" id="fig|1121939.11.peg.2076"/>
<gene>
    <name evidence="3" type="ORF">L861_09915</name>
</gene>
<keyword evidence="1" id="KW-0812">Transmembrane</keyword>
<dbReference type="STRING" id="1121939.L861_09915"/>
<proteinExistence type="predicted"/>
<dbReference type="AlphaFoldDB" id="S2KL34"/>
<evidence type="ECO:0000259" key="2">
    <source>
        <dbReference type="Pfam" id="PF07331"/>
    </source>
</evidence>
<reference evidence="3 4" key="1">
    <citation type="journal article" date="2013" name="Genome Announc.">
        <title>Draft genome sequence of the moderately halophilic gammaproteobacterium Halomonas anticariensis FP35.</title>
        <authorList>
            <person name="Tahrioui A."/>
            <person name="Quesada E."/>
            <person name="Llamas I."/>
        </authorList>
    </citation>
    <scope>NUCLEOTIDE SEQUENCE [LARGE SCALE GENOMIC DNA]</scope>
    <source>
        <strain evidence="4">DSM 16096 / CECT 5854 / LMG 22089 / FP35</strain>
    </source>
</reference>
<feature type="transmembrane region" description="Helical" evidence="1">
    <location>
        <begin position="106"/>
        <end position="139"/>
    </location>
</feature>
<evidence type="ECO:0000256" key="1">
    <source>
        <dbReference type="SAM" id="Phobius"/>
    </source>
</evidence>
<accession>S2KL34</accession>
<evidence type="ECO:0000313" key="3">
    <source>
        <dbReference type="EMBL" id="EPC02650.1"/>
    </source>
</evidence>
<feature type="transmembrane region" description="Helical" evidence="1">
    <location>
        <begin position="145"/>
        <end position="166"/>
    </location>
</feature>
<keyword evidence="4" id="KW-1185">Reference proteome</keyword>
<name>S2KL34_LITA3</name>
<dbReference type="Proteomes" id="UP000014463">
    <property type="component" value="Unassembled WGS sequence"/>
</dbReference>
<evidence type="ECO:0000313" key="4">
    <source>
        <dbReference type="Proteomes" id="UP000014463"/>
    </source>
</evidence>
<dbReference type="PROSITE" id="PS51257">
    <property type="entry name" value="PROKAR_LIPOPROTEIN"/>
    <property type="match status" value="1"/>
</dbReference>
<keyword evidence="1" id="KW-0472">Membrane</keyword>
<organism evidence="3 4">
    <name type="scientific">Litchfieldella anticariensis (strain DSM 16096 / CECT 5854 / CIP 108499 / LMG 22089 / FP35)</name>
    <name type="common">Halomonas anticariensis</name>
    <dbReference type="NCBI Taxonomy" id="1121939"/>
    <lineage>
        <taxon>Bacteria</taxon>
        <taxon>Pseudomonadati</taxon>
        <taxon>Pseudomonadota</taxon>
        <taxon>Gammaproteobacteria</taxon>
        <taxon>Oceanospirillales</taxon>
        <taxon>Halomonadaceae</taxon>
        <taxon>Litchfieldella</taxon>
    </lineage>
</organism>
<keyword evidence="1" id="KW-1133">Transmembrane helix</keyword>
<comment type="caution">
    <text evidence="3">The sequence shown here is derived from an EMBL/GenBank/DDBJ whole genome shotgun (WGS) entry which is preliminary data.</text>
</comment>
<dbReference type="EMBL" id="ASTJ01000024">
    <property type="protein sequence ID" value="EPC02650.1"/>
    <property type="molecule type" value="Genomic_DNA"/>
</dbReference>
<dbReference type="RefSeq" id="WP_016416586.1">
    <property type="nucleotide sequence ID" value="NZ_AUAB01000002.1"/>
</dbReference>
<feature type="domain" description="DUF1468" evidence="2">
    <location>
        <begin position="9"/>
        <end position="171"/>
    </location>
</feature>
<sequence>MSHKTYLFSFAIIAFALACLVPTLQLPSAEQVSTFVGPRLWPLALLIALLLFTAVLLISTLVADKKRGAMRRNEMPDTQHGERECHADTEVSLGTGWRLLERHRHWAVLAATVAYTVLMQFAGFLVATVVFAFCCTLLLGARGKSAIVTTTVTATVLGMVVFVYLLNIPLP</sequence>
<feature type="transmembrane region" description="Helical" evidence="1">
    <location>
        <begin position="41"/>
        <end position="63"/>
    </location>
</feature>
<protein>
    <recommendedName>
        <fullName evidence="2">DUF1468 domain-containing protein</fullName>
    </recommendedName>
</protein>
<dbReference type="InterPro" id="IPR009936">
    <property type="entry name" value="DUF1468"/>
</dbReference>
<dbReference type="OrthoDB" id="6167750at2"/>
<dbReference type="Pfam" id="PF07331">
    <property type="entry name" value="TctB"/>
    <property type="match status" value="1"/>
</dbReference>